<dbReference type="GO" id="GO:0008311">
    <property type="term" value="F:double-stranded DNA 3'-5' DNA exonuclease activity"/>
    <property type="evidence" value="ECO:0007669"/>
    <property type="project" value="TreeGrafter"/>
</dbReference>
<protein>
    <recommendedName>
        <fullName evidence="6">Endonuclease/exonuclease/phosphatase domain-containing protein</fullName>
    </recommendedName>
</protein>
<dbReference type="AlphaFoldDB" id="A0A8H7QS64"/>
<evidence type="ECO:0000256" key="2">
    <source>
        <dbReference type="ARBA" id="ARBA00007092"/>
    </source>
</evidence>
<feature type="non-terminal residue" evidence="7">
    <location>
        <position position="280"/>
    </location>
</feature>
<keyword evidence="3" id="KW-0479">Metal-binding</keyword>
<proteinExistence type="inferred from homology"/>
<gene>
    <name evidence="7" type="ORF">INT46_006417</name>
</gene>
<name>A0A8H7QS64_9FUNG</name>
<dbReference type="Proteomes" id="UP000650833">
    <property type="component" value="Unassembled WGS sequence"/>
</dbReference>
<evidence type="ECO:0000256" key="5">
    <source>
        <dbReference type="ARBA" id="ARBA00022842"/>
    </source>
</evidence>
<sequence length="280" mass="32164">MNMNMNKNIKNKFTNLKICSINCRSLSKPSNVSTSQSFSRYLASPQLHLDILCLQETHATSAIIQERLDIQLHAKQSIWTHHCGIVSRNSSINIESLYVSPDQRTIVCQVSHNNSLFPTFTIMNIYAPASYKQRYTFYAQLLQLEYFQSMLHNMSFPHILHRAYPDIIVGDFNYNFNHSPSQSMINPSMQASDFLTSTPSSIPLSSATTHDTDVESIMPQLDPVPSSLNRSQWMWHALMLHYYQEQTHRLQTEPAFPTFRRDGTLSTIDYMFVSPSLAPF</sequence>
<evidence type="ECO:0000256" key="4">
    <source>
        <dbReference type="ARBA" id="ARBA00022801"/>
    </source>
</evidence>
<comment type="caution">
    <text evidence="7">The sequence shown here is derived from an EMBL/GenBank/DDBJ whole genome shotgun (WGS) entry which is preliminary data.</text>
</comment>
<comment type="similarity">
    <text evidence="2">Belongs to the DNA repair enzymes AP/ExoA family.</text>
</comment>
<reference evidence="7" key="1">
    <citation type="submission" date="2020-12" db="EMBL/GenBank/DDBJ databases">
        <title>Metabolic potential, ecology and presence of endohyphal bacteria is reflected in genomic diversity of Mucoromycotina.</title>
        <authorList>
            <person name="Muszewska A."/>
            <person name="Okrasinska A."/>
            <person name="Steczkiewicz K."/>
            <person name="Drgas O."/>
            <person name="Orlowska M."/>
            <person name="Perlinska-Lenart U."/>
            <person name="Aleksandrzak-Piekarczyk T."/>
            <person name="Szatraj K."/>
            <person name="Zielenkiewicz U."/>
            <person name="Pilsyk S."/>
            <person name="Malc E."/>
            <person name="Mieczkowski P."/>
            <person name="Kruszewska J.S."/>
            <person name="Biernat P."/>
            <person name="Pawlowska J."/>
        </authorList>
    </citation>
    <scope>NUCLEOTIDE SEQUENCE</scope>
    <source>
        <strain evidence="7">CBS 226.32</strain>
    </source>
</reference>
<dbReference type="Gene3D" id="3.60.10.10">
    <property type="entry name" value="Endonuclease/exonuclease/phosphatase"/>
    <property type="match status" value="1"/>
</dbReference>
<organism evidence="7 8">
    <name type="scientific">Mucor plumbeus</name>
    <dbReference type="NCBI Taxonomy" id="97098"/>
    <lineage>
        <taxon>Eukaryota</taxon>
        <taxon>Fungi</taxon>
        <taxon>Fungi incertae sedis</taxon>
        <taxon>Mucoromycota</taxon>
        <taxon>Mucoromycotina</taxon>
        <taxon>Mucoromycetes</taxon>
        <taxon>Mucorales</taxon>
        <taxon>Mucorineae</taxon>
        <taxon>Mucoraceae</taxon>
        <taxon>Mucor</taxon>
    </lineage>
</organism>
<evidence type="ECO:0000313" key="8">
    <source>
        <dbReference type="Proteomes" id="UP000650833"/>
    </source>
</evidence>
<dbReference type="EMBL" id="JAEPRC010000417">
    <property type="protein sequence ID" value="KAG2197777.1"/>
    <property type="molecule type" value="Genomic_DNA"/>
</dbReference>
<dbReference type="SUPFAM" id="SSF56219">
    <property type="entry name" value="DNase I-like"/>
    <property type="match status" value="1"/>
</dbReference>
<dbReference type="PANTHER" id="PTHR22748">
    <property type="entry name" value="AP ENDONUCLEASE"/>
    <property type="match status" value="1"/>
</dbReference>
<dbReference type="InterPro" id="IPR005135">
    <property type="entry name" value="Endo/exonuclease/phosphatase"/>
</dbReference>
<evidence type="ECO:0000259" key="6">
    <source>
        <dbReference type="Pfam" id="PF03372"/>
    </source>
</evidence>
<keyword evidence="8" id="KW-1185">Reference proteome</keyword>
<dbReference type="GO" id="GO:0003906">
    <property type="term" value="F:DNA-(apurinic or apyrimidinic site) endonuclease activity"/>
    <property type="evidence" value="ECO:0007669"/>
    <property type="project" value="TreeGrafter"/>
</dbReference>
<dbReference type="Pfam" id="PF03372">
    <property type="entry name" value="Exo_endo_phos"/>
    <property type="match status" value="1"/>
</dbReference>
<feature type="domain" description="Endonuclease/exonuclease/phosphatase" evidence="6">
    <location>
        <begin position="20"/>
        <end position="278"/>
    </location>
</feature>
<evidence type="ECO:0000256" key="3">
    <source>
        <dbReference type="ARBA" id="ARBA00022723"/>
    </source>
</evidence>
<dbReference type="InterPro" id="IPR004808">
    <property type="entry name" value="AP_endonuc_1"/>
</dbReference>
<dbReference type="GO" id="GO:0006284">
    <property type="term" value="P:base-excision repair"/>
    <property type="evidence" value="ECO:0007669"/>
    <property type="project" value="TreeGrafter"/>
</dbReference>
<keyword evidence="5" id="KW-0460">Magnesium</keyword>
<accession>A0A8H7QS64</accession>
<comment type="cofactor">
    <cofactor evidence="1">
        <name>Mg(2+)</name>
        <dbReference type="ChEBI" id="CHEBI:18420"/>
    </cofactor>
</comment>
<evidence type="ECO:0000313" key="7">
    <source>
        <dbReference type="EMBL" id="KAG2197777.1"/>
    </source>
</evidence>
<dbReference type="InterPro" id="IPR036691">
    <property type="entry name" value="Endo/exonu/phosph_ase_sf"/>
</dbReference>
<evidence type="ECO:0000256" key="1">
    <source>
        <dbReference type="ARBA" id="ARBA00001946"/>
    </source>
</evidence>
<dbReference type="PANTHER" id="PTHR22748:SF4">
    <property type="entry name" value="DNA-(APURINIC OR APYRIMIDINIC SITE) ENDONUCLEASE 2"/>
    <property type="match status" value="1"/>
</dbReference>
<dbReference type="GO" id="GO:0005634">
    <property type="term" value="C:nucleus"/>
    <property type="evidence" value="ECO:0007669"/>
    <property type="project" value="TreeGrafter"/>
</dbReference>
<dbReference type="OrthoDB" id="2289333at2759"/>
<keyword evidence="4" id="KW-0378">Hydrolase</keyword>
<dbReference type="GO" id="GO:0008081">
    <property type="term" value="F:phosphoric diester hydrolase activity"/>
    <property type="evidence" value="ECO:0007669"/>
    <property type="project" value="TreeGrafter"/>
</dbReference>
<dbReference type="GO" id="GO:0046872">
    <property type="term" value="F:metal ion binding"/>
    <property type="evidence" value="ECO:0007669"/>
    <property type="project" value="UniProtKB-KW"/>
</dbReference>